<dbReference type="Pfam" id="PF00246">
    <property type="entry name" value="Peptidase_M14"/>
    <property type="match status" value="1"/>
</dbReference>
<dbReference type="EMBL" id="MQWB01000001">
    <property type="protein sequence ID" value="OZC02978.1"/>
    <property type="molecule type" value="Genomic_DNA"/>
</dbReference>
<evidence type="ECO:0000313" key="8">
    <source>
        <dbReference type="EMBL" id="OZC02978.1"/>
    </source>
</evidence>
<dbReference type="GO" id="GO:0006508">
    <property type="term" value="P:proteolysis"/>
    <property type="evidence" value="ECO:0007669"/>
    <property type="project" value="UniProtKB-KW"/>
</dbReference>
<keyword evidence="4" id="KW-0378">Hydrolase</keyword>
<name>A0A259TZG9_9BACT</name>
<dbReference type="Proteomes" id="UP000216446">
    <property type="component" value="Unassembled WGS sequence"/>
</dbReference>
<evidence type="ECO:0000256" key="5">
    <source>
        <dbReference type="ARBA" id="ARBA00022833"/>
    </source>
</evidence>
<dbReference type="GO" id="GO:0005615">
    <property type="term" value="C:extracellular space"/>
    <property type="evidence" value="ECO:0007669"/>
    <property type="project" value="TreeGrafter"/>
</dbReference>
<dbReference type="PANTHER" id="PTHR11705:SF143">
    <property type="entry name" value="SLL0236 PROTEIN"/>
    <property type="match status" value="1"/>
</dbReference>
<evidence type="ECO:0000256" key="2">
    <source>
        <dbReference type="ARBA" id="ARBA00005988"/>
    </source>
</evidence>
<evidence type="ECO:0000256" key="3">
    <source>
        <dbReference type="ARBA" id="ARBA00022670"/>
    </source>
</evidence>
<dbReference type="SMART" id="SM00631">
    <property type="entry name" value="Zn_pept"/>
    <property type="match status" value="1"/>
</dbReference>
<comment type="caution">
    <text evidence="8">The sequence shown here is derived from an EMBL/GenBank/DDBJ whole genome shotgun (WGS) entry which is preliminary data.</text>
</comment>
<protein>
    <recommendedName>
        <fullName evidence="7">Peptidase M14 domain-containing protein</fullName>
    </recommendedName>
</protein>
<keyword evidence="9" id="KW-1185">Reference proteome</keyword>
<keyword evidence="5" id="KW-0862">Zinc</keyword>
<dbReference type="Gene3D" id="3.40.630.10">
    <property type="entry name" value="Zn peptidases"/>
    <property type="match status" value="1"/>
</dbReference>
<comment type="similarity">
    <text evidence="2">Belongs to the peptidase M14 family.</text>
</comment>
<comment type="cofactor">
    <cofactor evidence="1">
        <name>Zn(2+)</name>
        <dbReference type="ChEBI" id="CHEBI:29105"/>
    </cofactor>
</comment>
<dbReference type="OrthoDB" id="4499135at2"/>
<evidence type="ECO:0000256" key="4">
    <source>
        <dbReference type="ARBA" id="ARBA00022801"/>
    </source>
</evidence>
<feature type="domain" description="Peptidase M14" evidence="7">
    <location>
        <begin position="13"/>
        <end position="212"/>
    </location>
</feature>
<dbReference type="GO" id="GO:0004181">
    <property type="term" value="F:metallocarboxypeptidase activity"/>
    <property type="evidence" value="ECO:0007669"/>
    <property type="project" value="InterPro"/>
</dbReference>
<dbReference type="GO" id="GO:0008270">
    <property type="term" value="F:zinc ion binding"/>
    <property type="evidence" value="ECO:0007669"/>
    <property type="project" value="InterPro"/>
</dbReference>
<dbReference type="SUPFAM" id="SSF53187">
    <property type="entry name" value="Zn-dependent exopeptidases"/>
    <property type="match status" value="2"/>
</dbReference>
<keyword evidence="6" id="KW-0482">Metalloprotease</keyword>
<proteinExistence type="inferred from homology"/>
<evidence type="ECO:0000313" key="9">
    <source>
        <dbReference type="Proteomes" id="UP000216446"/>
    </source>
</evidence>
<reference evidence="8 9" key="1">
    <citation type="submission" date="2016-11" db="EMBL/GenBank/DDBJ databases">
        <title>Study of marine rhodopsin-containing bacteria.</title>
        <authorList>
            <person name="Yoshizawa S."/>
            <person name="Kumagai Y."/>
            <person name="Kogure K."/>
        </authorList>
    </citation>
    <scope>NUCLEOTIDE SEQUENCE [LARGE SCALE GENOMIC DNA]</scope>
    <source>
        <strain evidence="8 9">SG-29</strain>
    </source>
</reference>
<keyword evidence="3" id="KW-0645">Protease</keyword>
<organism evidence="8 9">
    <name type="scientific">Rubricoccus marinus</name>
    <dbReference type="NCBI Taxonomy" id="716817"/>
    <lineage>
        <taxon>Bacteria</taxon>
        <taxon>Pseudomonadati</taxon>
        <taxon>Rhodothermota</taxon>
        <taxon>Rhodothermia</taxon>
        <taxon>Rhodothermales</taxon>
        <taxon>Rubricoccaceae</taxon>
        <taxon>Rubricoccus</taxon>
    </lineage>
</organism>
<accession>A0A259TZG9</accession>
<sequence>MTLSDLDLGSVRFRTSGEVHDELRAACEANPDLAQFEIIGESEEGRPLAGITLGYGPRLATLMAGAHADEPVGPETLRHLVLDGLGARGWGAEDGGLEDLWDAWTLRIVPHVNPDAEARNQAWISRWAEQADDPEAMLRLFLRHRLREQPGQDIEFGYPAMRAENRAATDFLFGGSASGAAPSLALHASLHGMAFSEGALLLIEKEWLHAPEAETLRAGFREAAAHAGLRLHDHDRGGDKGFRYGGPGFWSTPEGAAMQAHFRASGDEATASRFHRSSIEQAVVASGASPLCVVTELPLFHLAADYAHELGVAALAEQWRQRLPELAAGAALGEAVQTFGIRTVDAHRAVRIHLRVIDLALQTAAASTDV</sequence>
<evidence type="ECO:0000259" key="7">
    <source>
        <dbReference type="SMART" id="SM00631"/>
    </source>
</evidence>
<gene>
    <name evidence="8" type="ORF">BSZ36_08340</name>
</gene>
<dbReference type="PANTHER" id="PTHR11705">
    <property type="entry name" value="PROTEASE FAMILY M14 CARBOXYPEPTIDASE A,B"/>
    <property type="match status" value="1"/>
</dbReference>
<dbReference type="InParanoid" id="A0A259TZG9"/>
<dbReference type="RefSeq" id="WP_094547792.1">
    <property type="nucleotide sequence ID" value="NZ_MQWB01000001.1"/>
</dbReference>
<dbReference type="AlphaFoldDB" id="A0A259TZG9"/>
<dbReference type="InterPro" id="IPR000834">
    <property type="entry name" value="Peptidase_M14"/>
</dbReference>
<evidence type="ECO:0000256" key="1">
    <source>
        <dbReference type="ARBA" id="ARBA00001947"/>
    </source>
</evidence>
<evidence type="ECO:0000256" key="6">
    <source>
        <dbReference type="ARBA" id="ARBA00023049"/>
    </source>
</evidence>